<feature type="domain" description="4Fe-4S ferredoxin-type" evidence="16">
    <location>
        <begin position="190"/>
        <end position="219"/>
    </location>
</feature>
<evidence type="ECO:0000256" key="2">
    <source>
        <dbReference type="ARBA" id="ARBA00010790"/>
    </source>
</evidence>
<reference evidence="18 20" key="2">
    <citation type="submission" date="2023-10" db="EMBL/GenBank/DDBJ databases">
        <title>To unveil natural product biosynthetic capacity in Pseudoalteromonas.</title>
        <authorList>
            <person name="Wang J."/>
        </authorList>
    </citation>
    <scope>NUCLEOTIDE SEQUENCE [LARGE SCALE GENOMIC DNA]</scope>
    <source>
        <strain evidence="18 20">DSM 15914</strain>
    </source>
</reference>
<dbReference type="Pfam" id="PF00732">
    <property type="entry name" value="GMC_oxred_N"/>
    <property type="match status" value="1"/>
</dbReference>
<evidence type="ECO:0000313" key="20">
    <source>
        <dbReference type="Proteomes" id="UP001304419"/>
    </source>
</evidence>
<sequence length="1141" mass="125238">MKPISSPLAAIQPHYDVLVIGSGYGGSIAASRLARAGKLVCLLERGREFLTGEFPDTELEAAGELQFNSQTGHKGSHLGLFDIHMHREQNVVVGCGLGGTSLINANVALPPVDAVLRDPVWPKAIRDDEDGLLEEGFTRAREMLKPALYPEHYPTLNKLKAHQQSANALEAPFNKVPINVCFATPEDGINHVGVEQQACNNCGDCVSGCNFNAKNTTRMNYLPDAWNHGAEIYCQASVRYLEKTDSGWRVFYQDMGTGAECFSAEPLFVEADLVILAAGTLGSNEILLRSQSRGLAISSQLGQHFTGNGDMLGFGYNCDSEIDGVGVGNLEPEDKAPTGPCITSAIDLREASERAQQMIIEEGSLPGAMAGVLPAALASAAGVVGLDTDHGFYDALEEQARVWQSQWRGAYHGAVKHTQTYLVMSHDDSQGVITLEQDKLNIRWPELGSQPNFHHASEKLLQATAALGGTYVKNPIWSPWLNNRLVTVHPLGGCRLAETGSEGVVNHKGQVFTGESDACYDSLYVSDGAIIPTSLAVNPLLTISALTERCCALIAKDHDWQIDYQLPSSRSRSAEPTTTGLAFTERMQGYFSRVVEPSITSLQTYLAAYQQGQETNQTLSFVLTVTSTDLEVMLTDPQHKAHISGRVECNLLSDKPLTVRNGEFRLFERQAFPPNTRKMIYKMNLTAEDGKQYFFNAFKLIKDDPHSLDLWDDTTTLFVDIHEGEDTQGAVCGHGIMKIAPIDFVTQLATIRVSHAESKAARLKAIARFGQFFAGTLYQSYGSIFYQEKTHSGELVRKKRPLRAPTPEVYLFDTADHVQLSLTRYRGGDKGPVMLVHGLGVASSIFSTDMIDTNLVEYLVANQYDVWLLDYRVSILLPAAAKQSNGDQVAKYDYPAAVNKIRTITGADSIQAVVHCYGATTFFMSMLSGLSGVRSVVASQIAADVVVPMATKMKTGLHLPSFLERLGVDSLTARVPQQSNGLASLYDKALGLYALAEAQGRCNNDSCHRVTFMYASLYRHDQLTDLLHEHIDELFAEANIQTLEHLAAICRAGKLVDADGKDVYMPHINRLNVPTLFISGADNECYLPESTKKTYERLCLAFGDAQFTRKVIPNYAHIDCIFGRQADVDVFPHILNHLERY</sequence>
<evidence type="ECO:0000313" key="19">
    <source>
        <dbReference type="Proteomes" id="UP000646877"/>
    </source>
</evidence>
<dbReference type="Gene3D" id="3.50.50.60">
    <property type="entry name" value="FAD/NAD(P)-binding domain"/>
    <property type="match status" value="3"/>
</dbReference>
<comment type="pathway">
    <text evidence="12">Steroid metabolism; cholesterol degradation.</text>
</comment>
<dbReference type="EMBL" id="CP137578">
    <property type="protein sequence ID" value="WOX28642.1"/>
    <property type="molecule type" value="Genomic_DNA"/>
</dbReference>
<keyword evidence="4" id="KW-0285">Flavoprotein</keyword>
<dbReference type="PROSITE" id="PS51379">
    <property type="entry name" value="4FE4S_FER_2"/>
    <property type="match status" value="1"/>
</dbReference>
<evidence type="ECO:0000256" key="4">
    <source>
        <dbReference type="ARBA" id="ARBA00022630"/>
    </source>
</evidence>
<dbReference type="SUPFAM" id="SSF53474">
    <property type="entry name" value="alpha/beta-Hydrolases"/>
    <property type="match status" value="1"/>
</dbReference>
<keyword evidence="8" id="KW-1207">Sterol metabolism</keyword>
<evidence type="ECO:0000256" key="10">
    <source>
        <dbReference type="ARBA" id="ARBA00023235"/>
    </source>
</evidence>
<evidence type="ECO:0000256" key="8">
    <source>
        <dbReference type="ARBA" id="ARBA00023166"/>
    </source>
</evidence>
<evidence type="ECO:0000256" key="7">
    <source>
        <dbReference type="ARBA" id="ARBA00023098"/>
    </source>
</evidence>
<keyword evidence="9" id="KW-0753">Steroid metabolism</keyword>
<gene>
    <name evidence="17" type="ORF">F9Y85_11535</name>
    <name evidence="18" type="ORF">R5H13_18810</name>
</gene>
<dbReference type="Pfam" id="PF05199">
    <property type="entry name" value="GMC_oxred_C"/>
    <property type="match status" value="1"/>
</dbReference>
<keyword evidence="6" id="KW-0560">Oxidoreductase</keyword>
<comment type="similarity">
    <text evidence="2">Belongs to the GMC oxidoreductase family.</text>
</comment>
<dbReference type="GO" id="GO:0050660">
    <property type="term" value="F:flavin adenine dinucleotide binding"/>
    <property type="evidence" value="ECO:0007669"/>
    <property type="project" value="InterPro"/>
</dbReference>
<dbReference type="GO" id="GO:0016995">
    <property type="term" value="F:cholesterol oxidase activity"/>
    <property type="evidence" value="ECO:0007669"/>
    <property type="project" value="UniProtKB-EC"/>
</dbReference>
<proteinExistence type="inferred from homology"/>
<dbReference type="InterPro" id="IPR007867">
    <property type="entry name" value="GMC_OxRtase_C"/>
</dbReference>
<evidence type="ECO:0000256" key="13">
    <source>
        <dbReference type="ARBA" id="ARBA00049723"/>
    </source>
</evidence>
<name>A0A8I2H231_9GAMM</name>
<dbReference type="Proteomes" id="UP000646877">
    <property type="component" value="Unassembled WGS sequence"/>
</dbReference>
<dbReference type="InterPro" id="IPR000172">
    <property type="entry name" value="GMC_OxRdtase_N"/>
</dbReference>
<evidence type="ECO:0000259" key="16">
    <source>
        <dbReference type="PROSITE" id="PS51379"/>
    </source>
</evidence>
<keyword evidence="7" id="KW-0443">Lipid metabolism</keyword>
<dbReference type="RefSeq" id="WP_130127201.1">
    <property type="nucleotide sequence ID" value="NZ_CBCSDF010000013.1"/>
</dbReference>
<evidence type="ECO:0000256" key="5">
    <source>
        <dbReference type="ARBA" id="ARBA00022827"/>
    </source>
</evidence>
<evidence type="ECO:0000256" key="1">
    <source>
        <dbReference type="ARBA" id="ARBA00001974"/>
    </source>
</evidence>
<evidence type="ECO:0000256" key="15">
    <source>
        <dbReference type="ARBA" id="ARBA00049778"/>
    </source>
</evidence>
<dbReference type="InterPro" id="IPR052542">
    <property type="entry name" value="Cholesterol_Oxidase"/>
</dbReference>
<dbReference type="PANTHER" id="PTHR47470:SF1">
    <property type="entry name" value="FAD-DEPENDENT OXIDOREDUCTASE 2 FAD BINDING DOMAIN-CONTAINING PROTEIN"/>
    <property type="match status" value="1"/>
</dbReference>
<comment type="cofactor">
    <cofactor evidence="1">
        <name>FAD</name>
        <dbReference type="ChEBI" id="CHEBI:57692"/>
    </cofactor>
</comment>
<evidence type="ECO:0000256" key="14">
    <source>
        <dbReference type="ARBA" id="ARBA00049744"/>
    </source>
</evidence>
<dbReference type="PANTHER" id="PTHR47470">
    <property type="entry name" value="CHOLESTEROL OXIDASE"/>
    <property type="match status" value="1"/>
</dbReference>
<keyword evidence="3" id="KW-0153">Cholesterol metabolism</keyword>
<reference evidence="17" key="1">
    <citation type="submission" date="2019-10" db="EMBL/GenBank/DDBJ databases">
        <authorList>
            <person name="Paulsen S."/>
        </authorList>
    </citation>
    <scope>NUCLEOTIDE SEQUENCE</scope>
    <source>
        <strain evidence="17">LMG 19692</strain>
    </source>
</reference>
<dbReference type="EC" id="1.1.3.6" evidence="13"/>
<evidence type="ECO:0000256" key="3">
    <source>
        <dbReference type="ARBA" id="ARBA00022548"/>
    </source>
</evidence>
<evidence type="ECO:0000313" key="17">
    <source>
        <dbReference type="EMBL" id="NLR21943.1"/>
    </source>
</evidence>
<keyword evidence="20" id="KW-1185">Reference proteome</keyword>
<organism evidence="17 19">
    <name type="scientific">Pseudoalteromonas maricaloris</name>
    <dbReference type="NCBI Taxonomy" id="184924"/>
    <lineage>
        <taxon>Bacteria</taxon>
        <taxon>Pseudomonadati</taxon>
        <taxon>Pseudomonadota</taxon>
        <taxon>Gammaproteobacteria</taxon>
        <taxon>Alteromonadales</taxon>
        <taxon>Pseudoalteromonadaceae</taxon>
        <taxon>Pseudoalteromonas</taxon>
    </lineage>
</organism>
<dbReference type="InterPro" id="IPR017896">
    <property type="entry name" value="4Fe4S_Fe-S-bd"/>
</dbReference>
<accession>A0A8I2H231</accession>
<dbReference type="Gene3D" id="3.40.50.1820">
    <property type="entry name" value="alpha/beta hydrolase"/>
    <property type="match status" value="1"/>
</dbReference>
<dbReference type="InterPro" id="IPR036188">
    <property type="entry name" value="FAD/NAD-bd_sf"/>
</dbReference>
<dbReference type="GO" id="GO:0004769">
    <property type="term" value="F:steroid Delta-isomerase activity"/>
    <property type="evidence" value="ECO:0007669"/>
    <property type="project" value="UniProtKB-EC"/>
</dbReference>
<dbReference type="SUPFAM" id="SSF51905">
    <property type="entry name" value="FAD/NAD(P)-binding domain"/>
    <property type="match status" value="1"/>
</dbReference>
<evidence type="ECO:0000256" key="11">
    <source>
        <dbReference type="ARBA" id="ARBA00038856"/>
    </source>
</evidence>
<dbReference type="EMBL" id="WEIA01000006">
    <property type="protein sequence ID" value="NLR21943.1"/>
    <property type="molecule type" value="Genomic_DNA"/>
</dbReference>
<protein>
    <recommendedName>
        <fullName evidence="14">Cholesterol oxidase</fullName>
        <ecNumber evidence="13">1.1.3.6</ecNumber>
        <ecNumber evidence="11">5.3.3.1</ecNumber>
    </recommendedName>
    <alternativeName>
        <fullName evidence="15">Cholesterol isomerase</fullName>
    </alternativeName>
</protein>
<dbReference type="EC" id="5.3.3.1" evidence="11"/>
<dbReference type="AlphaFoldDB" id="A0A8I2H231"/>
<evidence type="ECO:0000256" key="6">
    <source>
        <dbReference type="ARBA" id="ARBA00023002"/>
    </source>
</evidence>
<dbReference type="GO" id="GO:0008203">
    <property type="term" value="P:cholesterol metabolic process"/>
    <property type="evidence" value="ECO:0007669"/>
    <property type="project" value="UniProtKB-KW"/>
</dbReference>
<keyword evidence="10" id="KW-0413">Isomerase</keyword>
<evidence type="ECO:0000313" key="18">
    <source>
        <dbReference type="EMBL" id="WOX28642.1"/>
    </source>
</evidence>
<dbReference type="Proteomes" id="UP001304419">
    <property type="component" value="Chromosome 1"/>
</dbReference>
<evidence type="ECO:0000256" key="12">
    <source>
        <dbReference type="ARBA" id="ARBA00049645"/>
    </source>
</evidence>
<evidence type="ECO:0000256" key="9">
    <source>
        <dbReference type="ARBA" id="ARBA00023221"/>
    </source>
</evidence>
<keyword evidence="5" id="KW-0274">FAD</keyword>
<dbReference type="InterPro" id="IPR029058">
    <property type="entry name" value="AB_hydrolase_fold"/>
</dbReference>